<keyword evidence="2" id="KW-0812">Transmembrane</keyword>
<evidence type="ECO:0000256" key="4">
    <source>
        <dbReference type="ARBA" id="ARBA00023136"/>
    </source>
</evidence>
<dbReference type="Bgee" id="ENSORLG00000022962">
    <property type="expression patterns" value="Expressed in gastrula and 1 other cell type or tissue"/>
</dbReference>
<proteinExistence type="predicted"/>
<comment type="subcellular location">
    <subcellularLocation>
        <location evidence="1">Membrane</location>
    </subcellularLocation>
</comment>
<reference evidence="8 9" key="1">
    <citation type="journal article" date="2007" name="Nature">
        <title>The medaka draft genome and insights into vertebrate genome evolution.</title>
        <authorList>
            <person name="Kasahara M."/>
            <person name="Naruse K."/>
            <person name="Sasaki S."/>
            <person name="Nakatani Y."/>
            <person name="Qu W."/>
            <person name="Ahsan B."/>
            <person name="Yamada T."/>
            <person name="Nagayasu Y."/>
            <person name="Doi K."/>
            <person name="Kasai Y."/>
            <person name="Jindo T."/>
            <person name="Kobayashi D."/>
            <person name="Shimada A."/>
            <person name="Toyoda A."/>
            <person name="Kuroki Y."/>
            <person name="Fujiyama A."/>
            <person name="Sasaki T."/>
            <person name="Shimizu A."/>
            <person name="Asakawa S."/>
            <person name="Shimizu N."/>
            <person name="Hashimoto S."/>
            <person name="Yang J."/>
            <person name="Lee Y."/>
            <person name="Matsushima K."/>
            <person name="Sugano S."/>
            <person name="Sakaizumi M."/>
            <person name="Narita T."/>
            <person name="Ohishi K."/>
            <person name="Haga S."/>
            <person name="Ohta F."/>
            <person name="Nomoto H."/>
            <person name="Nogata K."/>
            <person name="Morishita T."/>
            <person name="Endo T."/>
            <person name="Shin-I T."/>
            <person name="Takeda H."/>
            <person name="Morishita S."/>
            <person name="Kohara Y."/>
        </authorList>
    </citation>
    <scope>NUCLEOTIDE SEQUENCE [LARGE SCALE GENOMIC DNA]</scope>
    <source>
        <strain evidence="8 9">Hd-rR</strain>
    </source>
</reference>
<dbReference type="Pfam" id="PF07654">
    <property type="entry name" value="C1-set"/>
    <property type="match status" value="1"/>
</dbReference>
<evidence type="ECO:0000313" key="8">
    <source>
        <dbReference type="Ensembl" id="ENSORLP00000008493.2"/>
    </source>
</evidence>
<reference evidence="8" key="3">
    <citation type="submission" date="2025-09" db="UniProtKB">
        <authorList>
            <consortium name="Ensembl"/>
        </authorList>
    </citation>
    <scope>IDENTIFICATION</scope>
    <source>
        <strain evidence="8">Hd-rR</strain>
    </source>
</reference>
<sequence>MHGLRLLHDGDPSDPLLGAPLQSVPAPATALPSGSSSLLCLASAMFPPVVQFFWKRQKNNGTLEKLTSEEQLDLRESGRSASILLVHHQEDSSYKYICSVKHEGGTVEAQTQQGNEGAPVTCVSLVCWFDTERVHRAQYFLLTTFILDYELHMMDRIICVICGNEVE</sequence>
<accession>H2LQZ7</accession>
<keyword evidence="9" id="KW-1185">Reference proteome</keyword>
<dbReference type="InterPro" id="IPR003597">
    <property type="entry name" value="Ig_C1-set"/>
</dbReference>
<evidence type="ECO:0000259" key="7">
    <source>
        <dbReference type="PROSITE" id="PS50835"/>
    </source>
</evidence>
<dbReference type="STRING" id="8090.ENSORLP00000008493"/>
<organism evidence="8 9">
    <name type="scientific">Oryzias latipes</name>
    <name type="common">Japanese rice fish</name>
    <name type="synonym">Japanese killifish</name>
    <dbReference type="NCBI Taxonomy" id="8090"/>
    <lineage>
        <taxon>Eukaryota</taxon>
        <taxon>Metazoa</taxon>
        <taxon>Chordata</taxon>
        <taxon>Craniata</taxon>
        <taxon>Vertebrata</taxon>
        <taxon>Euteleostomi</taxon>
        <taxon>Actinopterygii</taxon>
        <taxon>Neopterygii</taxon>
        <taxon>Teleostei</taxon>
        <taxon>Neoteleostei</taxon>
        <taxon>Acanthomorphata</taxon>
        <taxon>Ovalentaria</taxon>
        <taxon>Atherinomorphae</taxon>
        <taxon>Beloniformes</taxon>
        <taxon>Adrianichthyidae</taxon>
        <taxon>Oryziinae</taxon>
        <taxon>Oryzias</taxon>
    </lineage>
</organism>
<dbReference type="PROSITE" id="PS50835">
    <property type="entry name" value="IG_LIKE"/>
    <property type="match status" value="1"/>
</dbReference>
<keyword evidence="4" id="KW-0472">Membrane</keyword>
<dbReference type="Proteomes" id="UP000001038">
    <property type="component" value="Chromosome 17"/>
</dbReference>
<evidence type="ECO:0000256" key="5">
    <source>
        <dbReference type="ARBA" id="ARBA00023170"/>
    </source>
</evidence>
<keyword evidence="6" id="KW-0393">Immunoglobulin domain</keyword>
<feature type="domain" description="Ig-like" evidence="7">
    <location>
        <begin position="20"/>
        <end position="112"/>
    </location>
</feature>
<dbReference type="GO" id="GO:0016020">
    <property type="term" value="C:membrane"/>
    <property type="evidence" value="ECO:0007669"/>
    <property type="project" value="UniProtKB-SubCell"/>
</dbReference>
<evidence type="ECO:0000256" key="3">
    <source>
        <dbReference type="ARBA" id="ARBA00022989"/>
    </source>
</evidence>
<dbReference type="Gene3D" id="2.60.40.10">
    <property type="entry name" value="Immunoglobulins"/>
    <property type="match status" value="1"/>
</dbReference>
<evidence type="ECO:0000313" key="9">
    <source>
        <dbReference type="Proteomes" id="UP000001038"/>
    </source>
</evidence>
<dbReference type="InterPro" id="IPR036179">
    <property type="entry name" value="Ig-like_dom_sf"/>
</dbReference>
<evidence type="ECO:0000256" key="6">
    <source>
        <dbReference type="ARBA" id="ARBA00023319"/>
    </source>
</evidence>
<dbReference type="AlphaFoldDB" id="H2LQZ7"/>
<dbReference type="InParanoid" id="H2LQZ7"/>
<dbReference type="InterPro" id="IPR013783">
    <property type="entry name" value="Ig-like_fold"/>
</dbReference>
<dbReference type="PANTHER" id="PTHR19256:SF65">
    <property type="entry name" value="T CELL RECEPTOR GAMMA CONSTANT 1-RELATED"/>
    <property type="match status" value="1"/>
</dbReference>
<dbReference type="InterPro" id="IPR051117">
    <property type="entry name" value="TRG_var/const_region"/>
</dbReference>
<protein>
    <recommendedName>
        <fullName evidence="7">Ig-like domain-containing protein</fullName>
    </recommendedName>
</protein>
<name>H2LQZ7_ORYLA</name>
<dbReference type="GeneTree" id="ENSGT00940000168894"/>
<evidence type="ECO:0000256" key="1">
    <source>
        <dbReference type="ARBA" id="ARBA00004370"/>
    </source>
</evidence>
<dbReference type="Ensembl" id="ENSORLT00000008494.2">
    <property type="protein sequence ID" value="ENSORLP00000008493.2"/>
    <property type="gene ID" value="ENSORLG00000022962.1"/>
</dbReference>
<keyword evidence="3" id="KW-1133">Transmembrane helix</keyword>
<evidence type="ECO:0000256" key="2">
    <source>
        <dbReference type="ARBA" id="ARBA00022692"/>
    </source>
</evidence>
<keyword evidence="5" id="KW-0675">Receptor</keyword>
<dbReference type="PANTHER" id="PTHR19256">
    <property type="entry name" value="T-CELL RECEPTOR GAMMA CHAIN"/>
    <property type="match status" value="1"/>
</dbReference>
<dbReference type="SUPFAM" id="SSF48726">
    <property type="entry name" value="Immunoglobulin"/>
    <property type="match status" value="1"/>
</dbReference>
<reference evidence="8" key="2">
    <citation type="submission" date="2025-08" db="UniProtKB">
        <authorList>
            <consortium name="Ensembl"/>
        </authorList>
    </citation>
    <scope>IDENTIFICATION</scope>
    <source>
        <strain evidence="8">Hd-rR</strain>
    </source>
</reference>
<dbReference type="InterPro" id="IPR007110">
    <property type="entry name" value="Ig-like_dom"/>
</dbReference>